<proteinExistence type="predicted"/>
<protein>
    <submittedName>
        <fullName evidence="1">Uncharacterized protein</fullName>
    </submittedName>
</protein>
<organism evidence="1 2">
    <name type="scientific">Testudinibacter aquarius</name>
    <dbReference type="NCBI Taxonomy" id="1524974"/>
    <lineage>
        <taxon>Bacteria</taxon>
        <taxon>Pseudomonadati</taxon>
        <taxon>Pseudomonadota</taxon>
        <taxon>Gammaproteobacteria</taxon>
        <taxon>Pasteurellales</taxon>
        <taxon>Pasteurellaceae</taxon>
        <taxon>Testudinibacter</taxon>
    </lineage>
</organism>
<dbReference type="Proteomes" id="UP000294619">
    <property type="component" value="Unassembled WGS sequence"/>
</dbReference>
<reference evidence="1 2" key="1">
    <citation type="submission" date="2019-03" db="EMBL/GenBank/DDBJ databases">
        <title>Genomic Encyclopedia of Type Strains, Phase IV (KMG-IV): sequencing the most valuable type-strain genomes for metagenomic binning, comparative biology and taxonomic classification.</title>
        <authorList>
            <person name="Goeker M."/>
        </authorList>
    </citation>
    <scope>NUCLEOTIDE SEQUENCE [LARGE SCALE GENOMIC DNA]</scope>
    <source>
        <strain evidence="1 2">DSM 28140</strain>
    </source>
</reference>
<evidence type="ECO:0000313" key="1">
    <source>
        <dbReference type="EMBL" id="TCV86004.1"/>
    </source>
</evidence>
<sequence>MPPSAKPAISANRGYNLVFINKHRCDDGATIGVINLNNKSSAARSNFTKNKLQAHGCLALNDLIINENNDQDIEAYDQVGLDLLIEQVAS</sequence>
<dbReference type="EMBL" id="SMCP01000007">
    <property type="protein sequence ID" value="TCV86004.1"/>
    <property type="molecule type" value="Genomic_DNA"/>
</dbReference>
<evidence type="ECO:0000313" key="2">
    <source>
        <dbReference type="Proteomes" id="UP000294619"/>
    </source>
</evidence>
<dbReference type="AlphaFoldDB" id="A0A4R3Y6A9"/>
<gene>
    <name evidence="1" type="ORF">EDC16_10772</name>
</gene>
<dbReference type="RefSeq" id="WP_176551989.1">
    <property type="nucleotide sequence ID" value="NZ_LEKL01000003.1"/>
</dbReference>
<comment type="caution">
    <text evidence="1">The sequence shown here is derived from an EMBL/GenBank/DDBJ whole genome shotgun (WGS) entry which is preliminary data.</text>
</comment>
<accession>A0A4R3Y6A9</accession>
<name>A0A4R3Y6A9_9PAST</name>